<comment type="caution">
    <text evidence="1">The sequence shown here is derived from an EMBL/GenBank/DDBJ whole genome shotgun (WGS) entry which is preliminary data.</text>
</comment>
<dbReference type="EMBL" id="KZ308686">
    <property type="protein sequence ID" value="KAG8233077.1"/>
    <property type="molecule type" value="Genomic_DNA"/>
</dbReference>
<dbReference type="Proteomes" id="UP000792457">
    <property type="component" value="Unassembled WGS sequence"/>
</dbReference>
<proteinExistence type="predicted"/>
<accession>A0A8K0P4R6</accession>
<evidence type="ECO:0000313" key="2">
    <source>
        <dbReference type="Proteomes" id="UP000792457"/>
    </source>
</evidence>
<reference evidence="1" key="2">
    <citation type="submission" date="2017-10" db="EMBL/GenBank/DDBJ databases">
        <title>Ladona fulva Genome sequencing and assembly.</title>
        <authorList>
            <person name="Murali S."/>
            <person name="Richards S."/>
            <person name="Bandaranaike D."/>
            <person name="Bellair M."/>
            <person name="Blankenburg K."/>
            <person name="Chao H."/>
            <person name="Dinh H."/>
            <person name="Doddapaneni H."/>
            <person name="Dugan-Rocha S."/>
            <person name="Elkadiri S."/>
            <person name="Gnanaolivu R."/>
            <person name="Hernandez B."/>
            <person name="Skinner E."/>
            <person name="Javaid M."/>
            <person name="Lee S."/>
            <person name="Li M."/>
            <person name="Ming W."/>
            <person name="Munidasa M."/>
            <person name="Muniz J."/>
            <person name="Nguyen L."/>
            <person name="Hughes D."/>
            <person name="Osuji N."/>
            <person name="Pu L.-L."/>
            <person name="Puazo M."/>
            <person name="Qu C."/>
            <person name="Quiroz J."/>
            <person name="Raj R."/>
            <person name="Weissenberger G."/>
            <person name="Xin Y."/>
            <person name="Zou X."/>
            <person name="Han Y."/>
            <person name="Worley K."/>
            <person name="Muzny D."/>
            <person name="Gibbs R."/>
        </authorList>
    </citation>
    <scope>NUCLEOTIDE SEQUENCE</scope>
    <source>
        <strain evidence="1">Sampled in the wild</strain>
    </source>
</reference>
<protein>
    <submittedName>
        <fullName evidence="1">Uncharacterized protein</fullName>
    </submittedName>
</protein>
<sequence>MKKFVVTSVRVSARETEAVHQTRRWYERNRSMRYQSLRAPIEGGQWVHNKPVSSLSDDAQIEFVVPGHGY</sequence>
<organism evidence="1 2">
    <name type="scientific">Ladona fulva</name>
    <name type="common">Scarce chaser dragonfly</name>
    <name type="synonym">Libellula fulva</name>
    <dbReference type="NCBI Taxonomy" id="123851"/>
    <lineage>
        <taxon>Eukaryota</taxon>
        <taxon>Metazoa</taxon>
        <taxon>Ecdysozoa</taxon>
        <taxon>Arthropoda</taxon>
        <taxon>Hexapoda</taxon>
        <taxon>Insecta</taxon>
        <taxon>Pterygota</taxon>
        <taxon>Palaeoptera</taxon>
        <taxon>Odonata</taxon>
        <taxon>Epiprocta</taxon>
        <taxon>Anisoptera</taxon>
        <taxon>Libelluloidea</taxon>
        <taxon>Libellulidae</taxon>
        <taxon>Ladona</taxon>
    </lineage>
</organism>
<keyword evidence="2" id="KW-1185">Reference proteome</keyword>
<dbReference type="AlphaFoldDB" id="A0A8K0P4R6"/>
<name>A0A8K0P4R6_LADFU</name>
<gene>
    <name evidence="1" type="ORF">J437_LFUL013077</name>
</gene>
<evidence type="ECO:0000313" key="1">
    <source>
        <dbReference type="EMBL" id="KAG8233077.1"/>
    </source>
</evidence>
<reference evidence="1" key="1">
    <citation type="submission" date="2013-04" db="EMBL/GenBank/DDBJ databases">
        <authorList>
            <person name="Qu J."/>
            <person name="Murali S.C."/>
            <person name="Bandaranaike D."/>
            <person name="Bellair M."/>
            <person name="Blankenburg K."/>
            <person name="Chao H."/>
            <person name="Dinh H."/>
            <person name="Doddapaneni H."/>
            <person name="Downs B."/>
            <person name="Dugan-Rocha S."/>
            <person name="Elkadiri S."/>
            <person name="Gnanaolivu R.D."/>
            <person name="Hernandez B."/>
            <person name="Javaid M."/>
            <person name="Jayaseelan J.C."/>
            <person name="Lee S."/>
            <person name="Li M."/>
            <person name="Ming W."/>
            <person name="Munidasa M."/>
            <person name="Muniz J."/>
            <person name="Nguyen L."/>
            <person name="Ongeri F."/>
            <person name="Osuji N."/>
            <person name="Pu L.-L."/>
            <person name="Puazo M."/>
            <person name="Qu C."/>
            <person name="Quiroz J."/>
            <person name="Raj R."/>
            <person name="Weissenberger G."/>
            <person name="Xin Y."/>
            <person name="Zou X."/>
            <person name="Han Y."/>
            <person name="Richards S."/>
            <person name="Worley K."/>
            <person name="Muzny D."/>
            <person name="Gibbs R."/>
        </authorList>
    </citation>
    <scope>NUCLEOTIDE SEQUENCE</scope>
    <source>
        <strain evidence="1">Sampled in the wild</strain>
    </source>
</reference>